<keyword evidence="5" id="KW-1185">Reference proteome</keyword>
<dbReference type="Pfam" id="PF00188">
    <property type="entry name" value="CAP"/>
    <property type="match status" value="1"/>
</dbReference>
<dbReference type="AlphaFoldDB" id="A0A919JT77"/>
<proteinExistence type="predicted"/>
<sequence>MRKRLVVVGAAASAMLLGGVLVATAAGAEETPDVPGMPGWSMPDLSSLFGGDPASDVDAHDSSGSSDFAHRWDAPGWAGPGGDGNSGDLPGWHAGGGHNAGAPAGGGHGTRAHGDGQAPGAKAPAGTQGTGTQGNRGNAPGAHGPGGDSSARGTSDLAGNARPGHQAGSVPQKPALQRPDRDDTADRPDRPAAGQRSTAGLFAAARRGVTAADMSHSPWAPVQQQVLALVNENRRRGGCDSLSLDRRLIDAANEHAADMARRRYFAHSSPNGDGAGERVREAGYRWKRYGENIARGADSAYEVVDGWMNSPSHRENILDCRLHEMGVGLAIGGGDGPYWVQDFATPMS</sequence>
<dbReference type="EMBL" id="BOMV01000018">
    <property type="protein sequence ID" value="GIE94741.1"/>
    <property type="molecule type" value="Genomic_DNA"/>
</dbReference>
<reference evidence="4" key="1">
    <citation type="submission" date="2021-01" db="EMBL/GenBank/DDBJ databases">
        <title>Whole genome shotgun sequence of Actinoplanes rishiriensis NBRC 108556.</title>
        <authorList>
            <person name="Komaki H."/>
            <person name="Tamura T."/>
        </authorList>
    </citation>
    <scope>NUCLEOTIDE SEQUENCE</scope>
    <source>
        <strain evidence="4">NBRC 108556</strain>
    </source>
</reference>
<dbReference type="InterPro" id="IPR035940">
    <property type="entry name" value="CAP_sf"/>
</dbReference>
<organism evidence="4 5">
    <name type="scientific">Paractinoplanes rishiriensis</name>
    <dbReference type="NCBI Taxonomy" id="1050105"/>
    <lineage>
        <taxon>Bacteria</taxon>
        <taxon>Bacillati</taxon>
        <taxon>Actinomycetota</taxon>
        <taxon>Actinomycetes</taxon>
        <taxon>Micromonosporales</taxon>
        <taxon>Micromonosporaceae</taxon>
        <taxon>Paractinoplanes</taxon>
    </lineage>
</organism>
<evidence type="ECO:0000313" key="5">
    <source>
        <dbReference type="Proteomes" id="UP000636960"/>
    </source>
</evidence>
<dbReference type="PANTHER" id="PTHR31157">
    <property type="entry name" value="SCP DOMAIN-CONTAINING PROTEIN"/>
    <property type="match status" value="1"/>
</dbReference>
<feature type="domain" description="SCP" evidence="3">
    <location>
        <begin position="227"/>
        <end position="343"/>
    </location>
</feature>
<dbReference type="RefSeq" id="WP_203781061.1">
    <property type="nucleotide sequence ID" value="NZ_BOMV01000018.1"/>
</dbReference>
<evidence type="ECO:0000256" key="1">
    <source>
        <dbReference type="SAM" id="MobiDB-lite"/>
    </source>
</evidence>
<dbReference type="InterPro" id="IPR014044">
    <property type="entry name" value="CAP_dom"/>
</dbReference>
<dbReference type="CDD" id="cd05379">
    <property type="entry name" value="CAP_bacterial"/>
    <property type="match status" value="1"/>
</dbReference>
<dbReference type="SUPFAM" id="SSF55797">
    <property type="entry name" value="PR-1-like"/>
    <property type="match status" value="1"/>
</dbReference>
<keyword evidence="2" id="KW-0732">Signal</keyword>
<dbReference type="PANTHER" id="PTHR31157:SF1">
    <property type="entry name" value="SCP DOMAIN-CONTAINING PROTEIN"/>
    <property type="match status" value="1"/>
</dbReference>
<evidence type="ECO:0000259" key="3">
    <source>
        <dbReference type="Pfam" id="PF00188"/>
    </source>
</evidence>
<gene>
    <name evidence="4" type="ORF">Ari01nite_22060</name>
</gene>
<feature type="compositionally biased region" description="Basic and acidic residues" evidence="1">
    <location>
        <begin position="178"/>
        <end position="190"/>
    </location>
</feature>
<evidence type="ECO:0000256" key="2">
    <source>
        <dbReference type="SAM" id="SignalP"/>
    </source>
</evidence>
<feature type="compositionally biased region" description="Gly residues" evidence="1">
    <location>
        <begin position="93"/>
        <end position="109"/>
    </location>
</feature>
<protein>
    <recommendedName>
        <fullName evidence="3">SCP domain-containing protein</fullName>
    </recommendedName>
</protein>
<name>A0A919JT77_9ACTN</name>
<feature type="chain" id="PRO_5038954346" description="SCP domain-containing protein" evidence="2">
    <location>
        <begin position="26"/>
        <end position="348"/>
    </location>
</feature>
<dbReference type="Proteomes" id="UP000636960">
    <property type="component" value="Unassembled WGS sequence"/>
</dbReference>
<comment type="caution">
    <text evidence="4">The sequence shown here is derived from an EMBL/GenBank/DDBJ whole genome shotgun (WGS) entry which is preliminary data.</text>
</comment>
<accession>A0A919JT77</accession>
<evidence type="ECO:0000313" key="4">
    <source>
        <dbReference type="EMBL" id="GIE94741.1"/>
    </source>
</evidence>
<feature type="compositionally biased region" description="Low complexity" evidence="1">
    <location>
        <begin position="115"/>
        <end position="127"/>
    </location>
</feature>
<feature type="region of interest" description="Disordered" evidence="1">
    <location>
        <begin position="29"/>
        <end position="201"/>
    </location>
</feature>
<dbReference type="Gene3D" id="3.40.33.10">
    <property type="entry name" value="CAP"/>
    <property type="match status" value="1"/>
</dbReference>
<feature type="signal peptide" evidence="2">
    <location>
        <begin position="1"/>
        <end position="25"/>
    </location>
</feature>